<feature type="transmembrane region" description="Helical" evidence="1">
    <location>
        <begin position="12"/>
        <end position="35"/>
    </location>
</feature>
<dbReference type="Proteomes" id="UP001595896">
    <property type="component" value="Unassembled WGS sequence"/>
</dbReference>
<gene>
    <name evidence="3" type="ORF">ACFO4L_11840</name>
</gene>
<evidence type="ECO:0000313" key="4">
    <source>
        <dbReference type="Proteomes" id="UP001595896"/>
    </source>
</evidence>
<evidence type="ECO:0000256" key="1">
    <source>
        <dbReference type="SAM" id="Phobius"/>
    </source>
</evidence>
<keyword evidence="4" id="KW-1185">Reference proteome</keyword>
<protein>
    <submittedName>
        <fullName evidence="3">SHOCT domain-containing protein</fullName>
    </submittedName>
</protein>
<keyword evidence="1" id="KW-1133">Transmembrane helix</keyword>
<feature type="domain" description="SHOCT" evidence="2">
    <location>
        <begin position="49"/>
        <end position="70"/>
    </location>
</feature>
<dbReference type="InterPro" id="IPR018649">
    <property type="entry name" value="SHOCT"/>
</dbReference>
<dbReference type="RefSeq" id="WP_377909884.1">
    <property type="nucleotide sequence ID" value="NZ_JBHSGK010000013.1"/>
</dbReference>
<reference evidence="4" key="1">
    <citation type="journal article" date="2019" name="Int. J. Syst. Evol. Microbiol.">
        <title>The Global Catalogue of Microorganisms (GCM) 10K type strain sequencing project: providing services to taxonomists for standard genome sequencing and annotation.</title>
        <authorList>
            <consortium name="The Broad Institute Genomics Platform"/>
            <consortium name="The Broad Institute Genome Sequencing Center for Infectious Disease"/>
            <person name="Wu L."/>
            <person name="Ma J."/>
        </authorList>
    </citation>
    <scope>NUCLEOTIDE SEQUENCE [LARGE SCALE GENOMIC DNA]</scope>
    <source>
        <strain evidence="4">JCM 12165</strain>
    </source>
</reference>
<evidence type="ECO:0000313" key="3">
    <source>
        <dbReference type="EMBL" id="MFC4737282.1"/>
    </source>
</evidence>
<accession>A0ABV9NVF6</accession>
<name>A0ABV9NVF6_9BACI</name>
<comment type="caution">
    <text evidence="3">The sequence shown here is derived from an EMBL/GenBank/DDBJ whole genome shotgun (WGS) entry which is preliminary data.</text>
</comment>
<keyword evidence="1" id="KW-0472">Membrane</keyword>
<keyword evidence="1" id="KW-0812">Transmembrane</keyword>
<proteinExistence type="predicted"/>
<dbReference type="Pfam" id="PF09851">
    <property type="entry name" value="SHOCT"/>
    <property type="match status" value="1"/>
</dbReference>
<sequence length="75" mass="8367">MPMDQSLMPGMGGSLVMILGIIIVIAAIVAIVSVVRSSSRSKRESRNDIAILDERYAKGELTDQEYRRKKLMLED</sequence>
<organism evidence="3 4">
    <name type="scientific">Bacillus daqingensis</name>
    <dbReference type="NCBI Taxonomy" id="872396"/>
    <lineage>
        <taxon>Bacteria</taxon>
        <taxon>Bacillati</taxon>
        <taxon>Bacillota</taxon>
        <taxon>Bacilli</taxon>
        <taxon>Bacillales</taxon>
        <taxon>Bacillaceae</taxon>
        <taxon>Bacillus</taxon>
    </lineage>
</organism>
<evidence type="ECO:0000259" key="2">
    <source>
        <dbReference type="Pfam" id="PF09851"/>
    </source>
</evidence>
<dbReference type="EMBL" id="JBHSGK010000013">
    <property type="protein sequence ID" value="MFC4737282.1"/>
    <property type="molecule type" value="Genomic_DNA"/>
</dbReference>